<dbReference type="Bgee" id="ENSORLG00000027711">
    <property type="expression patterns" value="Expressed in pharyngeal gill and 11 other cell types or tissues"/>
</dbReference>
<evidence type="ECO:0000256" key="2">
    <source>
        <dbReference type="ARBA" id="ARBA00022729"/>
    </source>
</evidence>
<feature type="compositionally biased region" description="Basic residues" evidence="5">
    <location>
        <begin position="405"/>
        <end position="415"/>
    </location>
</feature>
<name>A0A3B3HYZ3_ORYLA</name>
<evidence type="ECO:0000256" key="6">
    <source>
        <dbReference type="SAM" id="Phobius"/>
    </source>
</evidence>
<evidence type="ECO:0000313" key="8">
    <source>
        <dbReference type="Ensembl" id="ENSORLP00000037048.1"/>
    </source>
</evidence>
<keyword evidence="6" id="KW-0812">Transmembrane</keyword>
<keyword evidence="6" id="KW-1133">Transmembrane helix</keyword>
<feature type="transmembrane region" description="Helical" evidence="6">
    <location>
        <begin position="278"/>
        <end position="303"/>
    </location>
</feature>
<dbReference type="STRING" id="8090.ENSORLP00000037048"/>
<proteinExistence type="predicted"/>
<dbReference type="InterPro" id="IPR013783">
    <property type="entry name" value="Ig-like_fold"/>
</dbReference>
<keyword evidence="9" id="KW-1185">Reference proteome</keyword>
<dbReference type="GeneID" id="105358711"/>
<evidence type="ECO:0000256" key="3">
    <source>
        <dbReference type="ARBA" id="ARBA00023136"/>
    </source>
</evidence>
<dbReference type="Ensembl" id="ENSORLT00000028948.1">
    <property type="protein sequence ID" value="ENSORLP00000037048.1"/>
    <property type="gene ID" value="ENSORLG00000027711.1"/>
</dbReference>
<protein>
    <recommendedName>
        <fullName evidence="7">Ig-like domain-containing protein</fullName>
    </recommendedName>
</protein>
<dbReference type="AlphaFoldDB" id="A0A3B3HYZ3"/>
<accession>A0A3B3HYZ3</accession>
<organism evidence="8 9">
    <name type="scientific">Oryzias latipes</name>
    <name type="common">Japanese rice fish</name>
    <name type="synonym">Japanese killifish</name>
    <dbReference type="NCBI Taxonomy" id="8090"/>
    <lineage>
        <taxon>Eukaryota</taxon>
        <taxon>Metazoa</taxon>
        <taxon>Chordata</taxon>
        <taxon>Craniata</taxon>
        <taxon>Vertebrata</taxon>
        <taxon>Euteleostomi</taxon>
        <taxon>Actinopterygii</taxon>
        <taxon>Neopterygii</taxon>
        <taxon>Teleostei</taxon>
        <taxon>Neoteleostei</taxon>
        <taxon>Acanthomorphata</taxon>
        <taxon>Ovalentaria</taxon>
        <taxon>Atherinomorphae</taxon>
        <taxon>Beloniformes</taxon>
        <taxon>Adrianichthyidae</taxon>
        <taxon>Oryziinae</taxon>
        <taxon>Oryzias</taxon>
    </lineage>
</organism>
<feature type="compositionally biased region" description="Low complexity" evidence="5">
    <location>
        <begin position="381"/>
        <end position="391"/>
    </location>
</feature>
<feature type="region of interest" description="Disordered" evidence="5">
    <location>
        <begin position="325"/>
        <end position="415"/>
    </location>
</feature>
<dbReference type="GO" id="GO:0016020">
    <property type="term" value="C:membrane"/>
    <property type="evidence" value="ECO:0007669"/>
    <property type="project" value="UniProtKB-SubCell"/>
</dbReference>
<evidence type="ECO:0000256" key="5">
    <source>
        <dbReference type="SAM" id="MobiDB-lite"/>
    </source>
</evidence>
<gene>
    <name evidence="8" type="primary">LOC105358711</name>
</gene>
<dbReference type="Gene3D" id="2.60.40.10">
    <property type="entry name" value="Immunoglobulins"/>
    <property type="match status" value="2"/>
</dbReference>
<dbReference type="InterPro" id="IPR036179">
    <property type="entry name" value="Ig-like_dom_sf"/>
</dbReference>
<evidence type="ECO:0000313" key="9">
    <source>
        <dbReference type="Proteomes" id="UP000001038"/>
    </source>
</evidence>
<keyword evidence="4" id="KW-0325">Glycoprotein</keyword>
<evidence type="ECO:0000259" key="7">
    <source>
        <dbReference type="PROSITE" id="PS50835"/>
    </source>
</evidence>
<dbReference type="RefSeq" id="XP_023804997.1">
    <property type="nucleotide sequence ID" value="XM_023949229.1"/>
</dbReference>
<dbReference type="PANTHER" id="PTHR12080:SF134">
    <property type="entry name" value="CD48 ANTIGEN"/>
    <property type="match status" value="1"/>
</dbReference>
<reference evidence="8 9" key="1">
    <citation type="journal article" date="2007" name="Nature">
        <title>The medaka draft genome and insights into vertebrate genome evolution.</title>
        <authorList>
            <person name="Kasahara M."/>
            <person name="Naruse K."/>
            <person name="Sasaki S."/>
            <person name="Nakatani Y."/>
            <person name="Qu W."/>
            <person name="Ahsan B."/>
            <person name="Yamada T."/>
            <person name="Nagayasu Y."/>
            <person name="Doi K."/>
            <person name="Kasai Y."/>
            <person name="Jindo T."/>
            <person name="Kobayashi D."/>
            <person name="Shimada A."/>
            <person name="Toyoda A."/>
            <person name="Kuroki Y."/>
            <person name="Fujiyama A."/>
            <person name="Sasaki T."/>
            <person name="Shimizu A."/>
            <person name="Asakawa S."/>
            <person name="Shimizu N."/>
            <person name="Hashimoto S."/>
            <person name="Yang J."/>
            <person name="Lee Y."/>
            <person name="Matsushima K."/>
            <person name="Sugano S."/>
            <person name="Sakaizumi M."/>
            <person name="Narita T."/>
            <person name="Ohishi K."/>
            <person name="Haga S."/>
            <person name="Ohta F."/>
            <person name="Nomoto H."/>
            <person name="Nogata K."/>
            <person name="Morishita T."/>
            <person name="Endo T."/>
            <person name="Shin-I T."/>
            <person name="Takeda H."/>
            <person name="Morishita S."/>
            <person name="Kohara Y."/>
        </authorList>
    </citation>
    <scope>NUCLEOTIDE SEQUENCE [LARGE SCALE GENOMIC DNA]</scope>
    <source>
        <strain evidence="8 9">Hd-rR</strain>
    </source>
</reference>
<dbReference type="OrthoDB" id="8963224at2759"/>
<dbReference type="PANTHER" id="PTHR12080">
    <property type="entry name" value="SIGNALING LYMPHOCYTIC ACTIVATION MOLECULE"/>
    <property type="match status" value="1"/>
</dbReference>
<dbReference type="GO" id="GO:0006955">
    <property type="term" value="P:immune response"/>
    <property type="evidence" value="ECO:0000318"/>
    <property type="project" value="GO_Central"/>
</dbReference>
<evidence type="ECO:0000256" key="4">
    <source>
        <dbReference type="ARBA" id="ARBA00023180"/>
    </source>
</evidence>
<dbReference type="PROSITE" id="PS50835">
    <property type="entry name" value="IG_LIKE"/>
    <property type="match status" value="1"/>
</dbReference>
<evidence type="ECO:0000256" key="1">
    <source>
        <dbReference type="ARBA" id="ARBA00004370"/>
    </source>
</evidence>
<feature type="domain" description="Ig-like" evidence="7">
    <location>
        <begin position="159"/>
        <end position="258"/>
    </location>
</feature>
<keyword evidence="3 6" id="KW-0472">Membrane</keyword>
<reference evidence="8" key="2">
    <citation type="submission" date="2025-08" db="UniProtKB">
        <authorList>
            <consortium name="Ensembl"/>
        </authorList>
    </citation>
    <scope>IDENTIFICATION</scope>
    <source>
        <strain evidence="8">Hd-rR</strain>
    </source>
</reference>
<dbReference type="InParanoid" id="A0A3B3HYZ3"/>
<dbReference type="InterPro" id="IPR007110">
    <property type="entry name" value="Ig-like_dom"/>
</dbReference>
<sequence length="415" mass="46660">MTAGWMSPLEELQSLMKTPSSSAAGSLPLLARRRLWRHTQPLNKDVLRQEMTSITTAPSLQLRVMKMAPASTFMLVLLGLLCSFSGSSESCDVFAAVGGIATVPLQHKLLNRLKWSKGNTIIFQRRGNTMLTGKAEDVSANGSLLLKNVGKKDEGVYNPEVFDSDGKTVSLKSMQLCVREPMKKAEVNVTCKEGKVTFTCNPDPKNADEMKFTWLENNKVLEKKIDRILHMTAVDVQNKKFSCKVSNKVSEVTSKAVEPCSEYHQTGPGSAFSWFFDYIWYFVGGGAGVVLLLIIWIIVCCICNRRKRRMRIMDEMELRLNYTNAEHHQQHHQQHPPLPRERQQNQHRQQPAGHTGPRQNCSRHQRQKASDPSNGHPQPSPRRAAQAPKAANQEDGEVPPPLPQPRKKGPRTQQH</sequence>
<dbReference type="InterPro" id="IPR015631">
    <property type="entry name" value="CD2/SLAM_rcpt"/>
</dbReference>
<dbReference type="SUPFAM" id="SSF48726">
    <property type="entry name" value="Immunoglobulin"/>
    <property type="match status" value="2"/>
</dbReference>
<dbReference type="GeneTree" id="ENSGT00950000183302"/>
<comment type="subcellular location">
    <subcellularLocation>
        <location evidence="1">Membrane</location>
    </subcellularLocation>
</comment>
<keyword evidence="2" id="KW-0732">Signal</keyword>
<dbReference type="KEGG" id="ola:105358711"/>
<dbReference type="Proteomes" id="UP000001038">
    <property type="component" value="Chromosome 2"/>
</dbReference>
<reference evidence="8" key="3">
    <citation type="submission" date="2025-09" db="UniProtKB">
        <authorList>
            <consortium name="Ensembl"/>
        </authorList>
    </citation>
    <scope>IDENTIFICATION</scope>
    <source>
        <strain evidence="8">Hd-rR</strain>
    </source>
</reference>